<reference evidence="2 3" key="1">
    <citation type="submission" date="2021-06" db="EMBL/GenBank/DDBJ databases">
        <authorList>
            <person name="Sun Q."/>
            <person name="Li D."/>
        </authorList>
    </citation>
    <scope>NUCLEOTIDE SEQUENCE [LARGE SCALE GENOMIC DNA]</scope>
    <source>
        <strain evidence="2 3">MSJ-11</strain>
    </source>
</reference>
<feature type="transmembrane region" description="Helical" evidence="1">
    <location>
        <begin position="34"/>
        <end position="53"/>
    </location>
</feature>
<keyword evidence="1" id="KW-0472">Membrane</keyword>
<protein>
    <submittedName>
        <fullName evidence="2">Uncharacterized protein</fullName>
    </submittedName>
</protein>
<feature type="transmembrane region" description="Helical" evidence="1">
    <location>
        <begin position="12"/>
        <end position="28"/>
    </location>
</feature>
<comment type="caution">
    <text evidence="2">The sequence shown here is derived from an EMBL/GenBank/DDBJ whole genome shotgun (WGS) entry which is preliminary data.</text>
</comment>
<feature type="transmembrane region" description="Helical" evidence="1">
    <location>
        <begin position="65"/>
        <end position="88"/>
    </location>
</feature>
<evidence type="ECO:0000256" key="1">
    <source>
        <dbReference type="SAM" id="Phobius"/>
    </source>
</evidence>
<organism evidence="2 3">
    <name type="scientific">Clostridium mobile</name>
    <dbReference type="NCBI Taxonomy" id="2841512"/>
    <lineage>
        <taxon>Bacteria</taxon>
        <taxon>Bacillati</taxon>
        <taxon>Bacillota</taxon>
        <taxon>Clostridia</taxon>
        <taxon>Eubacteriales</taxon>
        <taxon>Clostridiaceae</taxon>
        <taxon>Clostridium</taxon>
    </lineage>
</organism>
<keyword evidence="1" id="KW-1133">Transmembrane helix</keyword>
<proteinExistence type="predicted"/>
<keyword evidence="1" id="KW-0812">Transmembrane</keyword>
<evidence type="ECO:0000313" key="2">
    <source>
        <dbReference type="EMBL" id="MBU5483771.1"/>
    </source>
</evidence>
<name>A0ABS6EEY1_9CLOT</name>
<dbReference type="RefSeq" id="WP_216438124.1">
    <property type="nucleotide sequence ID" value="NZ_JAHLQF010000001.1"/>
</dbReference>
<accession>A0ABS6EEY1</accession>
<feature type="transmembrane region" description="Helical" evidence="1">
    <location>
        <begin position="100"/>
        <end position="120"/>
    </location>
</feature>
<keyword evidence="3" id="KW-1185">Reference proteome</keyword>
<evidence type="ECO:0000313" key="3">
    <source>
        <dbReference type="Proteomes" id="UP000726170"/>
    </source>
</evidence>
<dbReference type="Proteomes" id="UP000726170">
    <property type="component" value="Unassembled WGS sequence"/>
</dbReference>
<dbReference type="EMBL" id="JAHLQF010000001">
    <property type="protein sequence ID" value="MBU5483771.1"/>
    <property type="molecule type" value="Genomic_DNA"/>
</dbReference>
<sequence length="125" mass="14245">MGKKFKFNKNIFVEILVAFVFISIMFLVRRIENIRVLISLSILYVIAILLKTLKDIIDKKYKVFSTEAISGFATIISLCILIYCAIKIQKGVSVNEYLKLSRIELIGISLMSVPVILHIFKLSDS</sequence>
<gene>
    <name evidence="2" type="ORF">KQI86_05465</name>
</gene>